<feature type="chain" id="PRO_5024408567" evidence="2">
    <location>
        <begin position="24"/>
        <end position="423"/>
    </location>
</feature>
<reference evidence="3 4" key="1">
    <citation type="journal article" date="2019" name="Appl. Environ. Microbiol.">
        <title>Environmental Evidence and Genomic Insight of Iron-oxidizing Bacteria Preference Towards More Corrosion Resistant Stainless Steel at Higher Salinities.</title>
        <authorList>
            <person name="Garrison C.E."/>
            <person name="Price K.A."/>
            <person name="Field E.K."/>
        </authorList>
    </citation>
    <scope>NUCLEOTIDE SEQUENCE [LARGE SCALE GENOMIC DNA]</scope>
    <source>
        <strain evidence="3 4">P3</strain>
    </source>
</reference>
<comment type="caution">
    <text evidence="3">The sequence shown here is derived from an EMBL/GenBank/DDBJ whole genome shotgun (WGS) entry which is preliminary data.</text>
</comment>
<keyword evidence="2" id="KW-0732">Signal</keyword>
<feature type="compositionally biased region" description="Low complexity" evidence="1">
    <location>
        <begin position="68"/>
        <end position="95"/>
    </location>
</feature>
<organism evidence="3 4">
    <name type="scientific">Mariprofundus erugo</name>
    <dbReference type="NCBI Taxonomy" id="2528639"/>
    <lineage>
        <taxon>Bacteria</taxon>
        <taxon>Pseudomonadati</taxon>
        <taxon>Pseudomonadota</taxon>
        <taxon>Candidatius Mariprofundia</taxon>
        <taxon>Mariprofundales</taxon>
        <taxon>Mariprofundaceae</taxon>
        <taxon>Mariprofundus</taxon>
    </lineage>
</organism>
<evidence type="ECO:0000256" key="2">
    <source>
        <dbReference type="SAM" id="SignalP"/>
    </source>
</evidence>
<dbReference type="SMART" id="SM00028">
    <property type="entry name" value="TPR"/>
    <property type="match status" value="5"/>
</dbReference>
<dbReference type="SUPFAM" id="SSF48452">
    <property type="entry name" value="TPR-like"/>
    <property type="match status" value="1"/>
</dbReference>
<evidence type="ECO:0000313" key="4">
    <source>
        <dbReference type="Proteomes" id="UP000306585"/>
    </source>
</evidence>
<feature type="signal peptide" evidence="2">
    <location>
        <begin position="1"/>
        <end position="23"/>
    </location>
</feature>
<dbReference type="RefSeq" id="WP_138238007.1">
    <property type="nucleotide sequence ID" value="NZ_VBRY01000001.1"/>
</dbReference>
<sequence length="423" mass="46064">MKNFRVIAFALLAVPFSATLAQAANLEMDRMSGGSEPAVAGDTSLVAAVTAPVVMKLAMAEAAPADEAAAAADQPADSAEGESAPAEVAPSPAEATTEGNAAYDPHWLATGWSYFDQKNVDEAVRVWKSGIDALPGQQELIFGGVYVNQSAALRQLKHLGQKNSALMVYAPYRKDHAWYVVAFPDERISVMKQRLRPLLGGKVYTSKAARFQSDGNPNAAVAAPKMVARASKARTENISPSRLFMQAESAVEGKQFIEAADMLARVLAVSPDHDKARLLYGQVLVQMGEYKEASLVLVPLLKESNRDWHAWYWAATAALQLKNLDQANIFISKAVSIQGDNGLLWIEKAVVEEERNNYQQAINILNVAKDYAGELPRIYLNVGYCADKLGNKELANQSYTRFLILTANDPQYNDVREKVLSGM</sequence>
<evidence type="ECO:0000256" key="1">
    <source>
        <dbReference type="SAM" id="MobiDB-lite"/>
    </source>
</evidence>
<accession>A0A5R9GYV9</accession>
<dbReference type="AlphaFoldDB" id="A0A5R9GYV9"/>
<keyword evidence="4" id="KW-1185">Reference proteome</keyword>
<dbReference type="Proteomes" id="UP000306585">
    <property type="component" value="Unassembled WGS sequence"/>
</dbReference>
<dbReference type="Pfam" id="PF12895">
    <property type="entry name" value="ANAPC3"/>
    <property type="match status" value="1"/>
</dbReference>
<dbReference type="InterPro" id="IPR011990">
    <property type="entry name" value="TPR-like_helical_dom_sf"/>
</dbReference>
<proteinExistence type="predicted"/>
<name>A0A5R9GYV9_9PROT</name>
<dbReference type="Gene3D" id="1.25.40.10">
    <property type="entry name" value="Tetratricopeptide repeat domain"/>
    <property type="match status" value="1"/>
</dbReference>
<dbReference type="PANTHER" id="PTHR12558:SF13">
    <property type="entry name" value="CELL DIVISION CYCLE PROTEIN 27 HOMOLOG"/>
    <property type="match status" value="1"/>
</dbReference>
<feature type="region of interest" description="Disordered" evidence="1">
    <location>
        <begin position="68"/>
        <end position="98"/>
    </location>
</feature>
<dbReference type="PANTHER" id="PTHR12558">
    <property type="entry name" value="CELL DIVISION CYCLE 16,23,27"/>
    <property type="match status" value="1"/>
</dbReference>
<protein>
    <submittedName>
        <fullName evidence="3">Tetratricopeptide repeat protein</fullName>
    </submittedName>
</protein>
<gene>
    <name evidence="3" type="ORF">FEF65_01535</name>
</gene>
<evidence type="ECO:0000313" key="3">
    <source>
        <dbReference type="EMBL" id="TLS69193.1"/>
    </source>
</evidence>
<dbReference type="InterPro" id="IPR019734">
    <property type="entry name" value="TPR_rpt"/>
</dbReference>
<dbReference type="EMBL" id="VBRY01000001">
    <property type="protein sequence ID" value="TLS69193.1"/>
    <property type="molecule type" value="Genomic_DNA"/>
</dbReference>